<dbReference type="VEuPathDB" id="MicrosporidiaDB:AAJ76_600045993"/>
<evidence type="ECO:0000313" key="1">
    <source>
        <dbReference type="EMBL" id="KKO76142.1"/>
    </source>
</evidence>
<dbReference type="EMBL" id="JPQZ01000006">
    <property type="protein sequence ID" value="KKO76142.1"/>
    <property type="molecule type" value="Genomic_DNA"/>
</dbReference>
<dbReference type="GeneID" id="36321050"/>
<dbReference type="RefSeq" id="XP_024331884.1">
    <property type="nucleotide sequence ID" value="XM_024476100.1"/>
</dbReference>
<protein>
    <submittedName>
        <fullName evidence="1">Uncharacterized protein</fullName>
    </submittedName>
</protein>
<evidence type="ECO:0000313" key="2">
    <source>
        <dbReference type="Proteomes" id="UP000034350"/>
    </source>
</evidence>
<dbReference type="AlphaFoldDB" id="A0A0F9YUK8"/>
<comment type="caution">
    <text evidence="1">The sequence shown here is derived from an EMBL/GenBank/DDBJ whole genome shotgun (WGS) entry which is preliminary data.</text>
</comment>
<sequence>MFLVKDSIKEVLRHSGYKTGLTHFTITVVKTQDTARIINLFLTAARL</sequence>
<proteinExistence type="predicted"/>
<gene>
    <name evidence="1" type="ORF">AAJ76_600045993</name>
</gene>
<accession>A0A0F9YUK8</accession>
<keyword evidence="2" id="KW-1185">Reference proteome</keyword>
<reference evidence="1 2" key="1">
    <citation type="journal article" date="2015" name="Environ. Microbiol.">
        <title>Genome analyses suggest the presence of polyploidy and recent human-driven expansions in eight global populations of the honeybee pathogen Nosema ceranae.</title>
        <authorList>
            <person name="Pelin A."/>
            <person name="Selman M."/>
            <person name="Aris-Brosou S."/>
            <person name="Farinelli L."/>
            <person name="Corradi N."/>
        </authorList>
    </citation>
    <scope>NUCLEOTIDE SEQUENCE [LARGE SCALE GENOMIC DNA]</scope>
    <source>
        <strain evidence="1 2">PA08 1199</strain>
    </source>
</reference>
<name>A0A0F9YUK8_9MICR</name>
<dbReference type="Proteomes" id="UP000034350">
    <property type="component" value="Unassembled WGS sequence"/>
</dbReference>
<organism evidence="1 2">
    <name type="scientific">Vairimorpha ceranae</name>
    <dbReference type="NCBI Taxonomy" id="40302"/>
    <lineage>
        <taxon>Eukaryota</taxon>
        <taxon>Fungi</taxon>
        <taxon>Fungi incertae sedis</taxon>
        <taxon>Microsporidia</taxon>
        <taxon>Nosematidae</taxon>
        <taxon>Vairimorpha</taxon>
    </lineage>
</organism>